<evidence type="ECO:0000256" key="1">
    <source>
        <dbReference type="ARBA" id="ARBA00007626"/>
    </source>
</evidence>
<sequence>MRECSLLPKVVTYTALIDGLCKRDECLLYKMLGVGVHPNYLDGSRRWLLFKKGNVDNAVKLDKVMEIVEDMVRSGHFPDKMMLATIMDAHFKAGKSKAASNVYKELLARGFEPDIVSLSTLMDGLSKHGHLQEA</sequence>
<evidence type="ECO:0000256" key="2">
    <source>
        <dbReference type="ARBA" id="ARBA00022737"/>
    </source>
</evidence>
<name>A0AAW0LD29_QUESU</name>
<dbReference type="InterPro" id="IPR011990">
    <property type="entry name" value="TPR-like_helical_dom_sf"/>
</dbReference>
<dbReference type="Gene3D" id="1.25.40.10">
    <property type="entry name" value="Tetratricopeptide repeat domain"/>
    <property type="match status" value="1"/>
</dbReference>
<comment type="similarity">
    <text evidence="1">Belongs to the PPR family. P subfamily.</text>
</comment>
<protein>
    <submittedName>
        <fullName evidence="4">Pentatricopeptide repeat-containing protein</fullName>
    </submittedName>
</protein>
<dbReference type="EMBL" id="PKMF04000129">
    <property type="protein sequence ID" value="KAK7848293.1"/>
    <property type="molecule type" value="Genomic_DNA"/>
</dbReference>
<feature type="repeat" description="PPR" evidence="3">
    <location>
        <begin position="79"/>
        <end position="113"/>
    </location>
</feature>
<evidence type="ECO:0000313" key="5">
    <source>
        <dbReference type="Proteomes" id="UP000237347"/>
    </source>
</evidence>
<dbReference type="NCBIfam" id="TIGR00756">
    <property type="entry name" value="PPR"/>
    <property type="match status" value="1"/>
</dbReference>
<dbReference type="Proteomes" id="UP000237347">
    <property type="component" value="Unassembled WGS sequence"/>
</dbReference>
<dbReference type="PANTHER" id="PTHR47941">
    <property type="entry name" value="PENTATRICOPEPTIDE REPEAT-CONTAINING PROTEIN 3, MITOCHONDRIAL"/>
    <property type="match status" value="1"/>
</dbReference>
<reference evidence="4 5" key="1">
    <citation type="journal article" date="2018" name="Sci. Data">
        <title>The draft genome sequence of cork oak.</title>
        <authorList>
            <person name="Ramos A.M."/>
            <person name="Usie A."/>
            <person name="Barbosa P."/>
            <person name="Barros P.M."/>
            <person name="Capote T."/>
            <person name="Chaves I."/>
            <person name="Simoes F."/>
            <person name="Abreu I."/>
            <person name="Carrasquinho I."/>
            <person name="Faro C."/>
            <person name="Guimaraes J.B."/>
            <person name="Mendonca D."/>
            <person name="Nobrega F."/>
            <person name="Rodrigues L."/>
            <person name="Saibo N.J.M."/>
            <person name="Varela M.C."/>
            <person name="Egas C."/>
            <person name="Matos J."/>
            <person name="Miguel C.M."/>
            <person name="Oliveira M.M."/>
            <person name="Ricardo C.P."/>
            <person name="Goncalves S."/>
        </authorList>
    </citation>
    <scope>NUCLEOTIDE SEQUENCE [LARGE SCALE GENOMIC DNA]</scope>
    <source>
        <strain evidence="5">cv. HL8</strain>
    </source>
</reference>
<dbReference type="Gramene" id="rna-CFP56_33802">
    <property type="protein sequence ID" value="cds-POE97858.1"/>
    <property type="gene ID" value="gene-CFP56_33802"/>
</dbReference>
<gene>
    <name evidence="4" type="ORF">CFP56_005222</name>
</gene>
<dbReference type="InterPro" id="IPR002885">
    <property type="entry name" value="PPR_rpt"/>
</dbReference>
<proteinExistence type="inferred from homology"/>
<evidence type="ECO:0000256" key="3">
    <source>
        <dbReference type="PROSITE-ProRule" id="PRU00708"/>
    </source>
</evidence>
<organism evidence="4 5">
    <name type="scientific">Quercus suber</name>
    <name type="common">Cork oak</name>
    <dbReference type="NCBI Taxonomy" id="58331"/>
    <lineage>
        <taxon>Eukaryota</taxon>
        <taxon>Viridiplantae</taxon>
        <taxon>Streptophyta</taxon>
        <taxon>Embryophyta</taxon>
        <taxon>Tracheophyta</taxon>
        <taxon>Spermatophyta</taxon>
        <taxon>Magnoliopsida</taxon>
        <taxon>eudicotyledons</taxon>
        <taxon>Gunneridae</taxon>
        <taxon>Pentapetalae</taxon>
        <taxon>rosids</taxon>
        <taxon>fabids</taxon>
        <taxon>Fagales</taxon>
        <taxon>Fagaceae</taxon>
        <taxon>Quercus</taxon>
    </lineage>
</organism>
<dbReference type="AlphaFoldDB" id="A0AAW0LD29"/>
<dbReference type="PROSITE" id="PS51375">
    <property type="entry name" value="PPR"/>
    <property type="match status" value="1"/>
</dbReference>
<accession>A0AAW0LD29</accession>
<evidence type="ECO:0000313" key="4">
    <source>
        <dbReference type="EMBL" id="KAK7848293.1"/>
    </source>
</evidence>
<keyword evidence="2" id="KW-0677">Repeat</keyword>
<comment type="caution">
    <text evidence="4">The sequence shown here is derived from an EMBL/GenBank/DDBJ whole genome shotgun (WGS) entry which is preliminary data.</text>
</comment>
<dbReference type="Pfam" id="PF01535">
    <property type="entry name" value="PPR"/>
    <property type="match status" value="1"/>
</dbReference>
<keyword evidence="5" id="KW-1185">Reference proteome</keyword>
<dbReference type="Pfam" id="PF13041">
    <property type="entry name" value="PPR_2"/>
    <property type="match status" value="1"/>
</dbReference>